<feature type="non-terminal residue" evidence="3">
    <location>
        <position position="196"/>
    </location>
</feature>
<dbReference type="EMBL" id="KI657456">
    <property type="protein sequence ID" value="ETN87069.1"/>
    <property type="molecule type" value="Genomic_DNA"/>
</dbReference>
<evidence type="ECO:0000259" key="2">
    <source>
        <dbReference type="PROSITE" id="PS50801"/>
    </source>
</evidence>
<feature type="compositionally biased region" description="Polar residues" evidence="1">
    <location>
        <begin position="166"/>
        <end position="182"/>
    </location>
</feature>
<feature type="region of interest" description="Disordered" evidence="1">
    <location>
        <begin position="163"/>
        <end position="196"/>
    </location>
</feature>
<keyword evidence="4" id="KW-1185">Reference proteome</keyword>
<proteinExistence type="predicted"/>
<dbReference type="InterPro" id="IPR001902">
    <property type="entry name" value="SLC26A/SulP_fam"/>
</dbReference>
<dbReference type="Pfam" id="PF01740">
    <property type="entry name" value="STAS"/>
    <property type="match status" value="1"/>
</dbReference>
<feature type="domain" description="STAS" evidence="2">
    <location>
        <begin position="28"/>
        <end position="118"/>
    </location>
</feature>
<gene>
    <name evidence="3" type="ORF">NECAME_01227</name>
</gene>
<dbReference type="Proteomes" id="UP000053676">
    <property type="component" value="Unassembled WGS sequence"/>
</dbReference>
<reference evidence="4" key="1">
    <citation type="journal article" date="2014" name="Nat. Genet.">
        <title>Genome of the human hookworm Necator americanus.</title>
        <authorList>
            <person name="Tang Y.T."/>
            <person name="Gao X."/>
            <person name="Rosa B.A."/>
            <person name="Abubucker S."/>
            <person name="Hallsworth-Pepin K."/>
            <person name="Martin J."/>
            <person name="Tyagi R."/>
            <person name="Heizer E."/>
            <person name="Zhang X."/>
            <person name="Bhonagiri-Palsikar V."/>
            <person name="Minx P."/>
            <person name="Warren W.C."/>
            <person name="Wang Q."/>
            <person name="Zhan B."/>
            <person name="Hotez P.J."/>
            <person name="Sternberg P.W."/>
            <person name="Dougall A."/>
            <person name="Gaze S.T."/>
            <person name="Mulvenna J."/>
            <person name="Sotillo J."/>
            <person name="Ranganathan S."/>
            <person name="Rabelo E.M."/>
            <person name="Wilson R.K."/>
            <person name="Felgner P.L."/>
            <person name="Bethony J."/>
            <person name="Hawdon J.M."/>
            <person name="Gasser R.B."/>
            <person name="Loukas A."/>
            <person name="Mitreva M."/>
        </authorList>
    </citation>
    <scope>NUCLEOTIDE SEQUENCE [LARGE SCALE GENOMIC DNA]</scope>
</reference>
<dbReference type="OMA" id="HIIIVAV"/>
<dbReference type="CDD" id="cd07042">
    <property type="entry name" value="STAS_SulP_like_sulfate_transporter"/>
    <property type="match status" value="1"/>
</dbReference>
<protein>
    <submittedName>
        <fullName evidence="3">STAS domain protein</fullName>
    </submittedName>
</protein>
<sequence>MEDSAEAQKVGAGSDMQLRVVGRRLADASAELVKEDPTEHVVTQLTHIIVDCSTIPYIDLMGKDAIAQTFADYATIDITVLIANCKVAVRQLFETSDFYQKVPKNRMFVSVNDAVTQALKEQRERFPDRPPMIDPSEIQPAIVNPVALSPMVKTVVSNVFEEGEEQATQSPGSITRSTQRADLSSAVKRESAKARK</sequence>
<dbReference type="SUPFAM" id="SSF52091">
    <property type="entry name" value="SpoIIaa-like"/>
    <property type="match status" value="1"/>
</dbReference>
<dbReference type="STRING" id="51031.W2TZH0"/>
<dbReference type="GO" id="GO:0055085">
    <property type="term" value="P:transmembrane transport"/>
    <property type="evidence" value="ECO:0007669"/>
    <property type="project" value="InterPro"/>
</dbReference>
<evidence type="ECO:0000256" key="1">
    <source>
        <dbReference type="SAM" id="MobiDB-lite"/>
    </source>
</evidence>
<organism evidence="3 4">
    <name type="scientific">Necator americanus</name>
    <name type="common">Human hookworm</name>
    <dbReference type="NCBI Taxonomy" id="51031"/>
    <lineage>
        <taxon>Eukaryota</taxon>
        <taxon>Metazoa</taxon>
        <taxon>Ecdysozoa</taxon>
        <taxon>Nematoda</taxon>
        <taxon>Chromadorea</taxon>
        <taxon>Rhabditida</taxon>
        <taxon>Rhabditina</taxon>
        <taxon>Rhabditomorpha</taxon>
        <taxon>Strongyloidea</taxon>
        <taxon>Ancylostomatidae</taxon>
        <taxon>Bunostominae</taxon>
        <taxon>Necator</taxon>
    </lineage>
</organism>
<feature type="compositionally biased region" description="Basic and acidic residues" evidence="1">
    <location>
        <begin position="187"/>
        <end position="196"/>
    </location>
</feature>
<dbReference type="Gene3D" id="3.30.750.24">
    <property type="entry name" value="STAS domain"/>
    <property type="match status" value="1"/>
</dbReference>
<dbReference type="InterPro" id="IPR002645">
    <property type="entry name" value="STAS_dom"/>
</dbReference>
<dbReference type="OrthoDB" id="288203at2759"/>
<dbReference type="PROSITE" id="PS50801">
    <property type="entry name" value="STAS"/>
    <property type="match status" value="1"/>
</dbReference>
<name>W2TZH0_NECAM</name>
<dbReference type="GO" id="GO:0016020">
    <property type="term" value="C:membrane"/>
    <property type="evidence" value="ECO:0007669"/>
    <property type="project" value="InterPro"/>
</dbReference>
<dbReference type="AlphaFoldDB" id="W2TZH0"/>
<dbReference type="KEGG" id="nai:NECAME_01227"/>
<dbReference type="PANTHER" id="PTHR11814">
    <property type="entry name" value="SULFATE TRANSPORTER"/>
    <property type="match status" value="1"/>
</dbReference>
<accession>W2TZH0</accession>
<evidence type="ECO:0000313" key="4">
    <source>
        <dbReference type="Proteomes" id="UP000053676"/>
    </source>
</evidence>
<dbReference type="InterPro" id="IPR036513">
    <property type="entry name" value="STAS_dom_sf"/>
</dbReference>
<evidence type="ECO:0000313" key="3">
    <source>
        <dbReference type="EMBL" id="ETN87069.1"/>
    </source>
</evidence>